<comment type="similarity">
    <text evidence="2">Belongs to the Mediator complex subunit 22 family.</text>
</comment>
<dbReference type="EMBL" id="JAGSXJ010000003">
    <property type="protein sequence ID" value="KAH6693456.1"/>
    <property type="molecule type" value="Genomic_DNA"/>
</dbReference>
<protein>
    <submittedName>
        <fullName evidence="7">Uncharacterized protein</fullName>
    </submittedName>
</protein>
<dbReference type="Proteomes" id="UP000770015">
    <property type="component" value="Unassembled WGS sequence"/>
</dbReference>
<dbReference type="GO" id="GO:0003712">
    <property type="term" value="F:transcription coregulator activity"/>
    <property type="evidence" value="ECO:0007669"/>
    <property type="project" value="InterPro"/>
</dbReference>
<evidence type="ECO:0000313" key="8">
    <source>
        <dbReference type="Proteomes" id="UP000770015"/>
    </source>
</evidence>
<comment type="caution">
    <text evidence="7">The sequence shown here is derived from an EMBL/GenBank/DDBJ whole genome shotgun (WGS) entry which is preliminary data.</text>
</comment>
<reference evidence="7" key="1">
    <citation type="journal article" date="2021" name="Nat. Commun.">
        <title>Genetic determinants of endophytism in the Arabidopsis root mycobiome.</title>
        <authorList>
            <person name="Mesny F."/>
            <person name="Miyauchi S."/>
            <person name="Thiergart T."/>
            <person name="Pickel B."/>
            <person name="Atanasova L."/>
            <person name="Karlsson M."/>
            <person name="Huettel B."/>
            <person name="Barry K.W."/>
            <person name="Haridas S."/>
            <person name="Chen C."/>
            <person name="Bauer D."/>
            <person name="Andreopoulos W."/>
            <person name="Pangilinan J."/>
            <person name="LaButti K."/>
            <person name="Riley R."/>
            <person name="Lipzen A."/>
            <person name="Clum A."/>
            <person name="Drula E."/>
            <person name="Henrissat B."/>
            <person name="Kohler A."/>
            <person name="Grigoriev I.V."/>
            <person name="Martin F.M."/>
            <person name="Hacquard S."/>
        </authorList>
    </citation>
    <scope>NUCLEOTIDE SEQUENCE</scope>
    <source>
        <strain evidence="7">MPI-SDFR-AT-0117</strain>
    </source>
</reference>
<evidence type="ECO:0000256" key="4">
    <source>
        <dbReference type="ARBA" id="ARBA00023163"/>
    </source>
</evidence>
<evidence type="ECO:0000313" key="7">
    <source>
        <dbReference type="EMBL" id="KAH6693456.1"/>
    </source>
</evidence>
<keyword evidence="5" id="KW-0539">Nucleus</keyword>
<evidence type="ECO:0000256" key="6">
    <source>
        <dbReference type="SAM" id="MobiDB-lite"/>
    </source>
</evidence>
<feature type="region of interest" description="Disordered" evidence="6">
    <location>
        <begin position="122"/>
        <end position="165"/>
    </location>
</feature>
<dbReference type="GO" id="GO:0016592">
    <property type="term" value="C:mediator complex"/>
    <property type="evidence" value="ECO:0007669"/>
    <property type="project" value="InterPro"/>
</dbReference>
<evidence type="ECO:0000256" key="2">
    <source>
        <dbReference type="ARBA" id="ARBA00005942"/>
    </source>
</evidence>
<organism evidence="7 8">
    <name type="scientific">Plectosphaerella plurivora</name>
    <dbReference type="NCBI Taxonomy" id="936078"/>
    <lineage>
        <taxon>Eukaryota</taxon>
        <taxon>Fungi</taxon>
        <taxon>Dikarya</taxon>
        <taxon>Ascomycota</taxon>
        <taxon>Pezizomycotina</taxon>
        <taxon>Sordariomycetes</taxon>
        <taxon>Hypocreomycetidae</taxon>
        <taxon>Glomerellales</taxon>
        <taxon>Plectosphaerellaceae</taxon>
        <taxon>Plectosphaerella</taxon>
    </lineage>
</organism>
<gene>
    <name evidence="7" type="ORF">F5X68DRAFT_273083</name>
</gene>
<name>A0A9P9ABJ6_9PEZI</name>
<dbReference type="OrthoDB" id="203279at2759"/>
<comment type="subcellular location">
    <subcellularLocation>
        <location evidence="1">Nucleus</location>
    </subcellularLocation>
</comment>
<keyword evidence="8" id="KW-1185">Reference proteome</keyword>
<keyword evidence="3" id="KW-0805">Transcription regulation</keyword>
<evidence type="ECO:0000256" key="1">
    <source>
        <dbReference type="ARBA" id="ARBA00004123"/>
    </source>
</evidence>
<accession>A0A9P9ABJ6</accession>
<proteinExistence type="inferred from homology"/>
<sequence length="165" mass="17878">MDTNLLDTHNRLVADVIAHFRTLTMLATIQTEAAERQIDPQTIAVTGLSMQMEFEGLNTSIKDLLALSRRLKELWLFGRLGGEDELAKVQAETLEQDVVRCAELVNSIQAHRYGQIAAENGGEWKSQATTDETQTSLAPVDGPRGSATPSAMMGPAGAPLPNTMS</sequence>
<feature type="compositionally biased region" description="Polar residues" evidence="6">
    <location>
        <begin position="126"/>
        <end position="137"/>
    </location>
</feature>
<dbReference type="GO" id="GO:0006357">
    <property type="term" value="P:regulation of transcription by RNA polymerase II"/>
    <property type="evidence" value="ECO:0007669"/>
    <property type="project" value="InterPro"/>
</dbReference>
<dbReference type="Pfam" id="PF06179">
    <property type="entry name" value="Med22"/>
    <property type="match status" value="1"/>
</dbReference>
<evidence type="ECO:0000256" key="5">
    <source>
        <dbReference type="ARBA" id="ARBA00023242"/>
    </source>
</evidence>
<dbReference type="AlphaFoldDB" id="A0A9P9ABJ6"/>
<evidence type="ECO:0000256" key="3">
    <source>
        <dbReference type="ARBA" id="ARBA00023015"/>
    </source>
</evidence>
<keyword evidence="4" id="KW-0804">Transcription</keyword>
<dbReference type="InterPro" id="IPR009332">
    <property type="entry name" value="Med22"/>
</dbReference>